<feature type="transmembrane region" description="Helical" evidence="14">
    <location>
        <begin position="195"/>
        <end position="217"/>
    </location>
</feature>
<dbReference type="InterPro" id="IPR023298">
    <property type="entry name" value="ATPase_P-typ_TM_dom_sf"/>
</dbReference>
<dbReference type="InterPro" id="IPR036412">
    <property type="entry name" value="HAD-like_sf"/>
</dbReference>
<feature type="transmembrane region" description="Helical" evidence="14">
    <location>
        <begin position="253"/>
        <end position="271"/>
    </location>
</feature>
<evidence type="ECO:0000256" key="7">
    <source>
        <dbReference type="ARBA" id="ARBA00022723"/>
    </source>
</evidence>
<feature type="transmembrane region" description="Helical" evidence="14">
    <location>
        <begin position="772"/>
        <end position="791"/>
    </location>
</feature>
<keyword evidence="18" id="KW-1185">Reference proteome</keyword>
<dbReference type="Proteomes" id="UP000484255">
    <property type="component" value="Unassembled WGS sequence"/>
</dbReference>
<dbReference type="FunFam" id="3.30.70.100:FF:000005">
    <property type="entry name" value="Copper-exporting P-type ATPase A"/>
    <property type="match status" value="2"/>
</dbReference>
<dbReference type="GO" id="GO:0060003">
    <property type="term" value="P:copper ion export"/>
    <property type="evidence" value="ECO:0007669"/>
    <property type="project" value="UniProtKB-ARBA"/>
</dbReference>
<keyword evidence="12" id="KW-0406">Ion transport</keyword>
<keyword evidence="13 14" id="KW-0472">Membrane</keyword>
<dbReference type="SFLD" id="SFLDG00002">
    <property type="entry name" value="C1.7:_P-type_atpase_like"/>
    <property type="match status" value="1"/>
</dbReference>
<sequence>MITLPVHGMTCASCAGRVERALKKLPGVTQASVNLATETAAVEAPGVAMAELTASASAAIEKAGYEVPRSETALAVEGMTCASCSGRVERALAKVPGVLQARVNLATQEALVDHLALPDLPETLIAAVQKAGYEAHPRDDAGPTGPSPTAPTHRRTGLAAVPEGWQVLLAALLSAPLVLPMLGDLLGRHWMLAPLWQAVLATPVLLIFGGRFFVAGAKALRAGTANMDVLVALGTGAAWGLSLALWWRDDTGMPHLYFESAAVVITLVRFGKWMEARAKRQTLAALDALQALRPATATVLRKGQPVHLPIAQVKKGDLVQVKPGERLPVDGRVLEGRSHVDESLITGESLPVAKGPGDAVTGGAVNGEGLLTVQATALGAESQIARIVRLVANAQAAKAPIQQQVDRVSAVFVPVVMALAALTFIGWWWSGAGLPTATIHAVSVLVIACPCALGLATPATLMVASGLAARRGLLVRDASALEHLRDVAVVAFDKTGTLTAGQPRLLATLTPAAGPSEGEALTLAAALQAGSEHPLAKAVLAAQAGAASPSAPPAPLPPTTGLRAVAGRGVTGQIAHAAVPRTLALGSGPWMAELAVDRSALQAAADAQAALGRTVSWLADVSPGQPPALLASFAFGDPARAESATTVAALQAQGLRCVLISGDNPGAAHHLAQAVGITEVHAEVRPEGKSALVAELKESLPPGQRVAMVGDGINDAPALAAADVGLAMAHVDGGTDVAMHTAGLTLLRGNPWGVVEAIALARATGRKIRQNLFWAFAYNVVGIPLAMLGLLSPMVAGGAMALSSVCVVSNALWLGRWKAPAP</sequence>
<dbReference type="PANTHER" id="PTHR43520">
    <property type="entry name" value="ATP7, ISOFORM B"/>
    <property type="match status" value="1"/>
</dbReference>
<dbReference type="InterPro" id="IPR059000">
    <property type="entry name" value="ATPase_P-type_domA"/>
</dbReference>
<dbReference type="InterPro" id="IPR008250">
    <property type="entry name" value="ATPase_P-typ_transduc_dom_A_sf"/>
</dbReference>
<dbReference type="AlphaFoldDB" id="A0A7C9PFB8"/>
<dbReference type="PRINTS" id="PR00119">
    <property type="entry name" value="CATATPASE"/>
</dbReference>
<gene>
    <name evidence="17" type="ORF">G3A44_03175</name>
</gene>
<dbReference type="GO" id="GO:0140581">
    <property type="term" value="F:P-type monovalent copper transporter activity"/>
    <property type="evidence" value="ECO:0007669"/>
    <property type="project" value="UniProtKB-EC"/>
</dbReference>
<keyword evidence="10" id="KW-1278">Translocase</keyword>
<dbReference type="SUPFAM" id="SSF56784">
    <property type="entry name" value="HAD-like"/>
    <property type="match status" value="1"/>
</dbReference>
<evidence type="ECO:0000256" key="11">
    <source>
        <dbReference type="ARBA" id="ARBA00022989"/>
    </source>
</evidence>
<dbReference type="FunFam" id="2.70.150.10:FF:000020">
    <property type="entry name" value="Copper-exporting P-type ATPase A"/>
    <property type="match status" value="1"/>
</dbReference>
<dbReference type="RefSeq" id="WP_163456034.1">
    <property type="nucleotide sequence ID" value="NZ_JAAGOH010000002.1"/>
</dbReference>
<dbReference type="SUPFAM" id="SSF81665">
    <property type="entry name" value="Calcium ATPase, transmembrane domain M"/>
    <property type="match status" value="1"/>
</dbReference>
<dbReference type="InterPro" id="IPR023299">
    <property type="entry name" value="ATPase_P-typ_cyto_dom_N"/>
</dbReference>
<dbReference type="PROSITE" id="PS01047">
    <property type="entry name" value="HMA_1"/>
    <property type="match status" value="2"/>
</dbReference>
<comment type="caution">
    <text evidence="17">The sequence shown here is derived from an EMBL/GenBank/DDBJ whole genome shotgun (WGS) entry which is preliminary data.</text>
</comment>
<name>A0A7C9PFB8_9BURK</name>
<dbReference type="InterPro" id="IPR027256">
    <property type="entry name" value="P-typ_ATPase_IB"/>
</dbReference>
<dbReference type="CDD" id="cd00371">
    <property type="entry name" value="HMA"/>
    <property type="match status" value="2"/>
</dbReference>
<dbReference type="InterPro" id="IPR001757">
    <property type="entry name" value="P_typ_ATPase"/>
</dbReference>
<feature type="transmembrane region" description="Helical" evidence="14">
    <location>
        <begin position="408"/>
        <end position="429"/>
    </location>
</feature>
<dbReference type="SUPFAM" id="SSF55008">
    <property type="entry name" value="HMA, heavy metal-associated domain"/>
    <property type="match status" value="2"/>
</dbReference>
<dbReference type="Gene3D" id="3.40.1110.10">
    <property type="entry name" value="Calcium-transporting ATPase, cytoplasmic domain N"/>
    <property type="match status" value="1"/>
</dbReference>
<dbReference type="PANTHER" id="PTHR43520:SF8">
    <property type="entry name" value="P-TYPE CU(+) TRANSPORTER"/>
    <property type="match status" value="1"/>
</dbReference>
<evidence type="ECO:0000256" key="10">
    <source>
        <dbReference type="ARBA" id="ARBA00022967"/>
    </source>
</evidence>
<keyword evidence="11 14" id="KW-1133">Transmembrane helix</keyword>
<feature type="region of interest" description="Disordered" evidence="15">
    <location>
        <begin position="135"/>
        <end position="155"/>
    </location>
</feature>
<evidence type="ECO:0000256" key="15">
    <source>
        <dbReference type="SAM" id="MobiDB-lite"/>
    </source>
</evidence>
<reference evidence="17 18" key="1">
    <citation type="submission" date="2020-02" db="EMBL/GenBank/DDBJ databases">
        <title>Ideonella bacterium strain TBM-1.</title>
        <authorList>
            <person name="Chen W.-M."/>
        </authorList>
    </citation>
    <scope>NUCLEOTIDE SEQUENCE [LARGE SCALE GENOMIC DNA]</scope>
    <source>
        <strain evidence="17 18">TBM-1</strain>
    </source>
</reference>
<dbReference type="InterPro" id="IPR044492">
    <property type="entry name" value="P_typ_ATPase_HD_dom"/>
</dbReference>
<evidence type="ECO:0000256" key="5">
    <source>
        <dbReference type="ARBA" id="ARBA00022475"/>
    </source>
</evidence>
<dbReference type="InterPro" id="IPR017969">
    <property type="entry name" value="Heavy-metal-associated_CS"/>
</dbReference>
<dbReference type="InterPro" id="IPR018303">
    <property type="entry name" value="ATPase_P-typ_P_site"/>
</dbReference>
<evidence type="ECO:0000256" key="4">
    <source>
        <dbReference type="ARBA" id="ARBA00022448"/>
    </source>
</evidence>
<dbReference type="InterPro" id="IPR006121">
    <property type="entry name" value="HMA_dom"/>
</dbReference>
<dbReference type="Pfam" id="PF00122">
    <property type="entry name" value="E1-E2_ATPase"/>
    <property type="match status" value="1"/>
</dbReference>
<keyword evidence="8 14" id="KW-0547">Nucleotide-binding</keyword>
<evidence type="ECO:0000256" key="3">
    <source>
        <dbReference type="ARBA" id="ARBA00012517"/>
    </source>
</evidence>
<evidence type="ECO:0000313" key="18">
    <source>
        <dbReference type="Proteomes" id="UP000484255"/>
    </source>
</evidence>
<keyword evidence="4" id="KW-0813">Transport</keyword>
<dbReference type="InterPro" id="IPR023214">
    <property type="entry name" value="HAD_sf"/>
</dbReference>
<dbReference type="GO" id="GO:0005886">
    <property type="term" value="C:plasma membrane"/>
    <property type="evidence" value="ECO:0007669"/>
    <property type="project" value="UniProtKB-SubCell"/>
</dbReference>
<evidence type="ECO:0000256" key="9">
    <source>
        <dbReference type="ARBA" id="ARBA00022840"/>
    </source>
</evidence>
<dbReference type="CDD" id="cd02094">
    <property type="entry name" value="P-type_ATPase_Cu-like"/>
    <property type="match status" value="1"/>
</dbReference>
<dbReference type="GO" id="GO:0005524">
    <property type="term" value="F:ATP binding"/>
    <property type="evidence" value="ECO:0007669"/>
    <property type="project" value="UniProtKB-UniRule"/>
</dbReference>
<dbReference type="PRINTS" id="PR00943">
    <property type="entry name" value="CUATPASE"/>
</dbReference>
<dbReference type="PROSITE" id="PS00154">
    <property type="entry name" value="ATPASE_E1_E2"/>
    <property type="match status" value="1"/>
</dbReference>
<dbReference type="GO" id="GO:0043682">
    <property type="term" value="F:P-type divalent copper transporter activity"/>
    <property type="evidence" value="ECO:0007669"/>
    <property type="project" value="TreeGrafter"/>
</dbReference>
<feature type="transmembrane region" description="Helical" evidence="14">
    <location>
        <begin position="229"/>
        <end position="247"/>
    </location>
</feature>
<feature type="transmembrane region" description="Helical" evidence="14">
    <location>
        <begin position="441"/>
        <end position="464"/>
    </location>
</feature>
<dbReference type="EMBL" id="JAAGOH010000002">
    <property type="protein sequence ID" value="NDY90191.1"/>
    <property type="molecule type" value="Genomic_DNA"/>
</dbReference>
<dbReference type="Pfam" id="PF00403">
    <property type="entry name" value="HMA"/>
    <property type="match status" value="2"/>
</dbReference>
<keyword evidence="5 14" id="KW-1003">Cell membrane</keyword>
<dbReference type="InterPro" id="IPR036163">
    <property type="entry name" value="HMA_dom_sf"/>
</dbReference>
<feature type="transmembrane region" description="Helical" evidence="14">
    <location>
        <begin position="797"/>
        <end position="815"/>
    </location>
</feature>
<evidence type="ECO:0000256" key="6">
    <source>
        <dbReference type="ARBA" id="ARBA00022692"/>
    </source>
</evidence>
<feature type="domain" description="HMA" evidence="16">
    <location>
        <begin position="70"/>
        <end position="136"/>
    </location>
</feature>
<dbReference type="Gene3D" id="2.70.150.10">
    <property type="entry name" value="Calcium-transporting ATPase, cytoplasmic transduction domain A"/>
    <property type="match status" value="1"/>
</dbReference>
<dbReference type="Pfam" id="PF00702">
    <property type="entry name" value="Hydrolase"/>
    <property type="match status" value="1"/>
</dbReference>
<dbReference type="NCBIfam" id="TIGR01525">
    <property type="entry name" value="ATPase-IB_hvy"/>
    <property type="match status" value="1"/>
</dbReference>
<dbReference type="GO" id="GO:0055070">
    <property type="term" value="P:copper ion homeostasis"/>
    <property type="evidence" value="ECO:0007669"/>
    <property type="project" value="TreeGrafter"/>
</dbReference>
<evidence type="ECO:0000256" key="13">
    <source>
        <dbReference type="ARBA" id="ARBA00023136"/>
    </source>
</evidence>
<accession>A0A7C9PFB8</accession>
<dbReference type="SFLD" id="SFLDF00027">
    <property type="entry name" value="p-type_atpase"/>
    <property type="match status" value="1"/>
</dbReference>
<evidence type="ECO:0000259" key="16">
    <source>
        <dbReference type="PROSITE" id="PS50846"/>
    </source>
</evidence>
<dbReference type="EC" id="7.2.2.8" evidence="3"/>
<protein>
    <recommendedName>
        <fullName evidence="3">P-type Cu(+) transporter</fullName>
        <ecNumber evidence="3">7.2.2.8</ecNumber>
    </recommendedName>
</protein>
<comment type="subcellular location">
    <subcellularLocation>
        <location evidence="1">Cell membrane</location>
        <topology evidence="1">Multi-pass membrane protein</topology>
    </subcellularLocation>
</comment>
<dbReference type="Gene3D" id="3.30.70.100">
    <property type="match status" value="2"/>
</dbReference>
<dbReference type="SFLD" id="SFLDS00003">
    <property type="entry name" value="Haloacid_Dehalogenase"/>
    <property type="match status" value="1"/>
</dbReference>
<comment type="similarity">
    <text evidence="2 14">Belongs to the cation transport ATPase (P-type) (TC 3.A.3) family. Type IB subfamily.</text>
</comment>
<dbReference type="GO" id="GO:0016887">
    <property type="term" value="F:ATP hydrolysis activity"/>
    <property type="evidence" value="ECO:0007669"/>
    <property type="project" value="InterPro"/>
</dbReference>
<organism evidence="17 18">
    <name type="scientific">Ideonella livida</name>
    <dbReference type="NCBI Taxonomy" id="2707176"/>
    <lineage>
        <taxon>Bacteria</taxon>
        <taxon>Pseudomonadati</taxon>
        <taxon>Pseudomonadota</taxon>
        <taxon>Betaproteobacteria</taxon>
        <taxon>Burkholderiales</taxon>
        <taxon>Sphaerotilaceae</taxon>
        <taxon>Ideonella</taxon>
    </lineage>
</organism>
<evidence type="ECO:0000256" key="8">
    <source>
        <dbReference type="ARBA" id="ARBA00022741"/>
    </source>
</evidence>
<dbReference type="Gene3D" id="3.40.50.1000">
    <property type="entry name" value="HAD superfamily/HAD-like"/>
    <property type="match status" value="1"/>
</dbReference>
<keyword evidence="7 14" id="KW-0479">Metal-binding</keyword>
<dbReference type="NCBIfam" id="TIGR01494">
    <property type="entry name" value="ATPase_P-type"/>
    <property type="match status" value="2"/>
</dbReference>
<dbReference type="GO" id="GO:0005507">
    <property type="term" value="F:copper ion binding"/>
    <property type="evidence" value="ECO:0007669"/>
    <property type="project" value="TreeGrafter"/>
</dbReference>
<evidence type="ECO:0000313" key="17">
    <source>
        <dbReference type="EMBL" id="NDY90191.1"/>
    </source>
</evidence>
<dbReference type="PROSITE" id="PS50846">
    <property type="entry name" value="HMA_2"/>
    <property type="match status" value="2"/>
</dbReference>
<evidence type="ECO:0000256" key="1">
    <source>
        <dbReference type="ARBA" id="ARBA00004651"/>
    </source>
</evidence>
<feature type="transmembrane region" description="Helical" evidence="14">
    <location>
        <begin position="164"/>
        <end position="183"/>
    </location>
</feature>
<evidence type="ECO:0000256" key="14">
    <source>
        <dbReference type="RuleBase" id="RU362081"/>
    </source>
</evidence>
<evidence type="ECO:0000256" key="12">
    <source>
        <dbReference type="ARBA" id="ARBA00023065"/>
    </source>
</evidence>
<evidence type="ECO:0000256" key="2">
    <source>
        <dbReference type="ARBA" id="ARBA00006024"/>
    </source>
</evidence>
<dbReference type="PRINTS" id="PR00942">
    <property type="entry name" value="CUATPASEI"/>
</dbReference>
<keyword evidence="6 14" id="KW-0812">Transmembrane</keyword>
<dbReference type="SUPFAM" id="SSF81653">
    <property type="entry name" value="Calcium ATPase, transduction domain A"/>
    <property type="match status" value="1"/>
</dbReference>
<keyword evidence="9 14" id="KW-0067">ATP-binding</keyword>
<feature type="domain" description="HMA" evidence="16">
    <location>
        <begin position="1"/>
        <end position="68"/>
    </location>
</feature>
<proteinExistence type="inferred from homology"/>